<reference evidence="4" key="1">
    <citation type="journal article" date="2014" name="Int. J. Syst. Evol. Microbiol.">
        <title>Complete genome sequence of Corynebacterium casei LMG S-19264T (=DSM 44701T), isolated from a smear-ripened cheese.</title>
        <authorList>
            <consortium name="US DOE Joint Genome Institute (JGI-PGF)"/>
            <person name="Walter F."/>
            <person name="Albersmeier A."/>
            <person name="Kalinowski J."/>
            <person name="Ruckert C."/>
        </authorList>
    </citation>
    <scope>NUCLEOTIDE SEQUENCE</scope>
    <source>
        <strain evidence="4">JCM 3051</strain>
    </source>
</reference>
<feature type="compositionally biased region" description="Basic and acidic residues" evidence="1">
    <location>
        <begin position="326"/>
        <end position="339"/>
    </location>
</feature>
<keyword evidence="5" id="KW-1185">Reference proteome</keyword>
<evidence type="ECO:0000256" key="3">
    <source>
        <dbReference type="SAM" id="SignalP"/>
    </source>
</evidence>
<evidence type="ECO:0000313" key="4">
    <source>
        <dbReference type="EMBL" id="GGM35709.1"/>
    </source>
</evidence>
<feature type="compositionally biased region" description="Low complexity" evidence="1">
    <location>
        <begin position="182"/>
        <end position="191"/>
    </location>
</feature>
<dbReference type="AlphaFoldDB" id="A0A8H9GKT8"/>
<proteinExistence type="predicted"/>
<keyword evidence="2" id="KW-0472">Membrane</keyword>
<feature type="compositionally biased region" description="Polar residues" evidence="1">
    <location>
        <begin position="285"/>
        <end position="294"/>
    </location>
</feature>
<evidence type="ECO:0000313" key="5">
    <source>
        <dbReference type="Proteomes" id="UP000655589"/>
    </source>
</evidence>
<feature type="transmembrane region" description="Helical" evidence="2">
    <location>
        <begin position="380"/>
        <end position="403"/>
    </location>
</feature>
<dbReference type="RefSeq" id="WP_171102651.1">
    <property type="nucleotide sequence ID" value="NZ_BMPT01000015.1"/>
</dbReference>
<dbReference type="EMBL" id="BMPT01000015">
    <property type="protein sequence ID" value="GGM35709.1"/>
    <property type="molecule type" value="Genomic_DNA"/>
</dbReference>
<sequence>MDRFIRRALCTALVAGGLAVVGASAAHAAEAAPAETAATGAVDAAAVPGARADRTGLLDGLTADDGVLGALARADVAGVVTGVLGEGDTVDDLLPDAPEPGPGVPETAEPGAEDPAADEPGTEPAPAEPDAEPAPEEPGAEEPGTQEPGAEEPGADEPGTGPGVDLPGIDLPDTEVPGIDLPGTEIPGTEEPGAEEPATEEPATEEPAAEEPATDGPGTGIIDLPDLDGPARPGHGGHQDPDGRPSTDRPDSGGAVHGPRPGATADRPETVPGVELTSASRHDLTSPSAPSSTGPVRRTADVPAVQVPVADERPAADQPDSSVDLRWGDGESLPDRPMHGEGSLSGDLSRSFLGSTDLPSPRSTPDEEEPVPAPGEKPLLMGHMFTGQLSLISVLLGLGIAALRTRRR</sequence>
<feature type="compositionally biased region" description="Polar residues" evidence="1">
    <location>
        <begin position="346"/>
        <end position="363"/>
    </location>
</feature>
<dbReference type="Proteomes" id="UP000655589">
    <property type="component" value="Unassembled WGS sequence"/>
</dbReference>
<keyword evidence="2" id="KW-0812">Transmembrane</keyword>
<protein>
    <submittedName>
        <fullName evidence="4">Uncharacterized protein</fullName>
    </submittedName>
</protein>
<feature type="compositionally biased region" description="Acidic residues" evidence="1">
    <location>
        <begin position="192"/>
        <end position="213"/>
    </location>
</feature>
<feature type="region of interest" description="Disordered" evidence="1">
    <location>
        <begin position="87"/>
        <end position="379"/>
    </location>
</feature>
<feature type="compositionally biased region" description="Acidic residues" evidence="1">
    <location>
        <begin position="111"/>
        <end position="121"/>
    </location>
</feature>
<accession>A0A8H9GKT8</accession>
<feature type="compositionally biased region" description="Acidic residues" evidence="1">
    <location>
        <begin position="129"/>
        <end position="140"/>
    </location>
</feature>
<name>A0A8H9GKT8_9MICO</name>
<feature type="chain" id="PRO_5034049157" evidence="3">
    <location>
        <begin position="29"/>
        <end position="408"/>
    </location>
</feature>
<reference evidence="4" key="2">
    <citation type="submission" date="2020-09" db="EMBL/GenBank/DDBJ databases">
        <authorList>
            <person name="Sun Q."/>
            <person name="Ohkuma M."/>
        </authorList>
    </citation>
    <scope>NUCLEOTIDE SEQUENCE</scope>
    <source>
        <strain evidence="4">JCM 3051</strain>
    </source>
</reference>
<feature type="compositionally biased region" description="Basic and acidic residues" evidence="1">
    <location>
        <begin position="237"/>
        <end position="251"/>
    </location>
</feature>
<evidence type="ECO:0000256" key="2">
    <source>
        <dbReference type="SAM" id="Phobius"/>
    </source>
</evidence>
<keyword evidence="3" id="KW-0732">Signal</keyword>
<keyword evidence="2" id="KW-1133">Transmembrane helix</keyword>
<gene>
    <name evidence="4" type="ORF">GCM10010102_33830</name>
</gene>
<feature type="signal peptide" evidence="3">
    <location>
        <begin position="1"/>
        <end position="28"/>
    </location>
</feature>
<organism evidence="4 5">
    <name type="scientific">Promicromonospora citrea</name>
    <dbReference type="NCBI Taxonomy" id="43677"/>
    <lineage>
        <taxon>Bacteria</taxon>
        <taxon>Bacillati</taxon>
        <taxon>Actinomycetota</taxon>
        <taxon>Actinomycetes</taxon>
        <taxon>Micrococcales</taxon>
        <taxon>Promicromonosporaceae</taxon>
        <taxon>Promicromonospora</taxon>
    </lineage>
</organism>
<comment type="caution">
    <text evidence="4">The sequence shown here is derived from an EMBL/GenBank/DDBJ whole genome shotgun (WGS) entry which is preliminary data.</text>
</comment>
<evidence type="ECO:0000256" key="1">
    <source>
        <dbReference type="SAM" id="MobiDB-lite"/>
    </source>
</evidence>